<organism evidence="10 11">
    <name type="scientific">Methylotenera versatilis (strain 301)</name>
    <dbReference type="NCBI Taxonomy" id="666681"/>
    <lineage>
        <taxon>Bacteria</taxon>
        <taxon>Pseudomonadati</taxon>
        <taxon>Pseudomonadota</taxon>
        <taxon>Betaproteobacteria</taxon>
        <taxon>Nitrosomonadales</taxon>
        <taxon>Methylophilaceae</taxon>
        <taxon>Methylotenera</taxon>
    </lineage>
</organism>
<gene>
    <name evidence="10" type="ordered locus">M301_1965</name>
</gene>
<dbReference type="PANTHER" id="PTHR43731">
    <property type="entry name" value="RHOMBOID PROTEASE"/>
    <property type="match status" value="1"/>
</dbReference>
<evidence type="ECO:0000256" key="5">
    <source>
        <dbReference type="ARBA" id="ARBA00022989"/>
    </source>
</evidence>
<dbReference type="GO" id="GO:0016020">
    <property type="term" value="C:membrane"/>
    <property type="evidence" value="ECO:0007669"/>
    <property type="project" value="UniProtKB-SubCell"/>
</dbReference>
<keyword evidence="3 8" id="KW-0812">Transmembrane</keyword>
<feature type="transmembrane region" description="Helical" evidence="8">
    <location>
        <begin position="20"/>
        <end position="43"/>
    </location>
</feature>
<feature type="transmembrane region" description="Helical" evidence="8">
    <location>
        <begin position="215"/>
        <end position="234"/>
    </location>
</feature>
<dbReference type="EMBL" id="CP002056">
    <property type="protein sequence ID" value="ADI30337.1"/>
    <property type="molecule type" value="Genomic_DNA"/>
</dbReference>
<dbReference type="STRING" id="666681.M301_1965"/>
<feature type="transmembrane region" description="Helical" evidence="8">
    <location>
        <begin position="184"/>
        <end position="203"/>
    </location>
</feature>
<feature type="transmembrane region" description="Helical" evidence="8">
    <location>
        <begin position="63"/>
        <end position="87"/>
    </location>
</feature>
<proteinExistence type="inferred from homology"/>
<evidence type="ECO:0000313" key="10">
    <source>
        <dbReference type="EMBL" id="ADI30337.1"/>
    </source>
</evidence>
<name>D7DJX6_METV0</name>
<feature type="transmembrane region" description="Helical" evidence="8">
    <location>
        <begin position="126"/>
        <end position="147"/>
    </location>
</feature>
<comment type="similarity">
    <text evidence="2">Belongs to the peptidase S54 family.</text>
</comment>
<evidence type="ECO:0000256" key="4">
    <source>
        <dbReference type="ARBA" id="ARBA00022801"/>
    </source>
</evidence>
<evidence type="ECO:0000256" key="8">
    <source>
        <dbReference type="SAM" id="Phobius"/>
    </source>
</evidence>
<feature type="domain" description="Peptidase S54 rhomboid" evidence="9">
    <location>
        <begin position="61"/>
        <end position="202"/>
    </location>
</feature>
<evidence type="ECO:0000256" key="6">
    <source>
        <dbReference type="ARBA" id="ARBA00023136"/>
    </source>
</evidence>
<dbReference type="PANTHER" id="PTHR43731:SF14">
    <property type="entry name" value="PRESENILIN-ASSOCIATED RHOMBOID-LIKE PROTEIN, MITOCHONDRIAL"/>
    <property type="match status" value="1"/>
</dbReference>
<sequence>MQPLHLTLKSRVPQVTITKLIIAANILVFVAMLVKGAGFWHSPNAIQLAWGANFGPATQDGEWWRLGTAMFLHFGIIHLLVNVWSLWDAGQLVERMYGHLRFAGIYVLSGLTGNLVSLVIQGNAAVSGGASGAIFGVYGALLTFLWRERQSIARHEFRWLFWGASVFSVATIVFGFIVPGIDNSAHIGGFLTGIFSSILLSQSIEVKPVSRNTKLLAAGVIVLACVVLVLNIPAPKYRWSDELLLRKKVDEFLLKDQAINRSWLQIMHEGNKGEATFDSLANHIDEAISEPYEQSFEQLSQLPSDPALPSAAKLKNILQYVEKRKSESQVLADKMRSKPIMQLPQP</sequence>
<keyword evidence="11" id="KW-1185">Reference proteome</keyword>
<dbReference type="Proteomes" id="UP000000383">
    <property type="component" value="Chromosome"/>
</dbReference>
<dbReference type="eggNOG" id="COG0705">
    <property type="taxonomic scope" value="Bacteria"/>
</dbReference>
<dbReference type="Pfam" id="PF01694">
    <property type="entry name" value="Rhomboid"/>
    <property type="match status" value="1"/>
</dbReference>
<dbReference type="RefSeq" id="WP_013148649.1">
    <property type="nucleotide sequence ID" value="NC_014207.1"/>
</dbReference>
<dbReference type="InterPro" id="IPR035952">
    <property type="entry name" value="Rhomboid-like_sf"/>
</dbReference>
<comment type="subcellular location">
    <subcellularLocation>
        <location evidence="1">Membrane</location>
        <topology evidence="1">Multi-pass membrane protein</topology>
    </subcellularLocation>
</comment>
<evidence type="ECO:0000256" key="1">
    <source>
        <dbReference type="ARBA" id="ARBA00004141"/>
    </source>
</evidence>
<evidence type="ECO:0000256" key="3">
    <source>
        <dbReference type="ARBA" id="ARBA00022692"/>
    </source>
</evidence>
<dbReference type="AlphaFoldDB" id="D7DJX6"/>
<accession>D7DJX6</accession>
<dbReference type="OrthoDB" id="9778341at2"/>
<dbReference type="KEGG" id="meh:M301_1965"/>
<dbReference type="SUPFAM" id="SSF144091">
    <property type="entry name" value="Rhomboid-like"/>
    <property type="match status" value="1"/>
</dbReference>
<feature type="transmembrane region" description="Helical" evidence="8">
    <location>
        <begin position="99"/>
        <end position="120"/>
    </location>
</feature>
<dbReference type="InterPro" id="IPR050925">
    <property type="entry name" value="Rhomboid_protease_S54"/>
</dbReference>
<evidence type="ECO:0000313" key="11">
    <source>
        <dbReference type="Proteomes" id="UP000000383"/>
    </source>
</evidence>
<dbReference type="Gene3D" id="1.20.1540.10">
    <property type="entry name" value="Rhomboid-like"/>
    <property type="match status" value="1"/>
</dbReference>
<keyword evidence="6 8" id="KW-0472">Membrane</keyword>
<feature type="region of interest" description="Disordered" evidence="7">
    <location>
        <begin position="327"/>
        <end position="346"/>
    </location>
</feature>
<evidence type="ECO:0000259" key="9">
    <source>
        <dbReference type="Pfam" id="PF01694"/>
    </source>
</evidence>
<keyword evidence="5 8" id="KW-1133">Transmembrane helix</keyword>
<dbReference type="HOGENOM" id="CLU_773211_0_0_4"/>
<evidence type="ECO:0000256" key="7">
    <source>
        <dbReference type="SAM" id="MobiDB-lite"/>
    </source>
</evidence>
<dbReference type="InterPro" id="IPR022764">
    <property type="entry name" value="Peptidase_S54_rhomboid_dom"/>
</dbReference>
<evidence type="ECO:0000256" key="2">
    <source>
        <dbReference type="ARBA" id="ARBA00009045"/>
    </source>
</evidence>
<feature type="transmembrane region" description="Helical" evidence="8">
    <location>
        <begin position="159"/>
        <end position="178"/>
    </location>
</feature>
<dbReference type="GO" id="GO:0004252">
    <property type="term" value="F:serine-type endopeptidase activity"/>
    <property type="evidence" value="ECO:0007669"/>
    <property type="project" value="InterPro"/>
</dbReference>
<reference evidence="11" key="1">
    <citation type="submission" date="2010-05" db="EMBL/GenBank/DDBJ databases">
        <title>Complete sequence of Methylotenera sp. 301.</title>
        <authorList>
            <person name="Lucas S."/>
            <person name="Copeland A."/>
            <person name="Lapidus A."/>
            <person name="Cheng J.-F."/>
            <person name="Bruce D."/>
            <person name="Goodwin L."/>
            <person name="Pitluck S."/>
            <person name="Clum A."/>
            <person name="Land M."/>
            <person name="Hauser L."/>
            <person name="Kyrpides N."/>
            <person name="Ivanova N."/>
            <person name="Chistoservova L."/>
            <person name="Kalyuzhnaya M."/>
            <person name="Woyke T."/>
        </authorList>
    </citation>
    <scope>NUCLEOTIDE SEQUENCE [LARGE SCALE GENOMIC DNA]</scope>
    <source>
        <strain evidence="11">301</strain>
    </source>
</reference>
<keyword evidence="4" id="KW-0378">Hydrolase</keyword>
<reference evidence="10 11" key="2">
    <citation type="journal article" date="2011" name="J. Bacteriol.">
        <title>Genomes of three methylotrophs from a single niche uncover genetic and metabolic divergence of Methylophilaceae.</title>
        <authorList>
            <person name="Lapidus A."/>
            <person name="Clum A."/>
            <person name="Labutti K."/>
            <person name="Kaluzhnaya M.G."/>
            <person name="Lim S."/>
            <person name="Beck D.A."/>
            <person name="Glavina Del Rio T."/>
            <person name="Nolan M."/>
            <person name="Mavromatis K."/>
            <person name="Huntemann M."/>
            <person name="Lucas S."/>
            <person name="Lidstrom M.E."/>
            <person name="Ivanova N."/>
            <person name="Chistoserdova L."/>
        </authorList>
    </citation>
    <scope>NUCLEOTIDE SEQUENCE [LARGE SCALE GENOMIC DNA]</scope>
    <source>
        <strain evidence="10 11">301</strain>
    </source>
</reference>
<protein>
    <submittedName>
        <fullName evidence="10">Rhomboid family protein</fullName>
    </submittedName>
</protein>